<feature type="chain" id="PRO_5006874569" description="Secreted protein" evidence="1">
    <location>
        <begin position="22"/>
        <end position="118"/>
    </location>
</feature>
<dbReference type="AlphaFoldDB" id="A0A0V1ALZ4"/>
<proteinExistence type="predicted"/>
<evidence type="ECO:0008006" key="4">
    <source>
        <dbReference type="Google" id="ProtNLM"/>
    </source>
</evidence>
<organism evidence="2 3">
    <name type="scientific">Trichinella britovi</name>
    <name type="common">Parasitic roundworm</name>
    <dbReference type="NCBI Taxonomy" id="45882"/>
    <lineage>
        <taxon>Eukaryota</taxon>
        <taxon>Metazoa</taxon>
        <taxon>Ecdysozoa</taxon>
        <taxon>Nematoda</taxon>
        <taxon>Enoplea</taxon>
        <taxon>Dorylaimia</taxon>
        <taxon>Trichinellida</taxon>
        <taxon>Trichinellidae</taxon>
        <taxon>Trichinella</taxon>
    </lineage>
</organism>
<evidence type="ECO:0000313" key="2">
    <source>
        <dbReference type="EMBL" id="KRY25830.1"/>
    </source>
</evidence>
<dbReference type="Proteomes" id="UP000054653">
    <property type="component" value="Unassembled WGS sequence"/>
</dbReference>
<protein>
    <recommendedName>
        <fullName evidence="4">Secreted protein</fullName>
    </recommendedName>
</protein>
<keyword evidence="1" id="KW-0732">Signal</keyword>
<gene>
    <name evidence="2" type="ORF">T03_10978</name>
</gene>
<accession>A0A0V1ALZ4</accession>
<dbReference type="STRING" id="45882.A0A0V1ALZ4"/>
<comment type="caution">
    <text evidence="2">The sequence shown here is derived from an EMBL/GenBank/DDBJ whole genome shotgun (WGS) entry which is preliminary data.</text>
</comment>
<evidence type="ECO:0000313" key="3">
    <source>
        <dbReference type="Proteomes" id="UP000054653"/>
    </source>
</evidence>
<reference evidence="2 3" key="1">
    <citation type="submission" date="2015-01" db="EMBL/GenBank/DDBJ databases">
        <title>Evolution of Trichinella species and genotypes.</title>
        <authorList>
            <person name="Korhonen P.K."/>
            <person name="Edoardo P."/>
            <person name="Giuseppe L.R."/>
            <person name="Gasser R.B."/>
        </authorList>
    </citation>
    <scope>NUCLEOTIDE SEQUENCE [LARGE SCALE GENOMIC DNA]</scope>
    <source>
        <strain evidence="2">ISS120</strain>
    </source>
</reference>
<evidence type="ECO:0000256" key="1">
    <source>
        <dbReference type="SAM" id="SignalP"/>
    </source>
</evidence>
<feature type="signal peptide" evidence="1">
    <location>
        <begin position="1"/>
        <end position="21"/>
    </location>
</feature>
<dbReference type="EMBL" id="JYDI01002088">
    <property type="protein sequence ID" value="KRY25830.1"/>
    <property type="molecule type" value="Genomic_DNA"/>
</dbReference>
<name>A0A0V1ALZ4_TRIBR</name>
<keyword evidence="3" id="KW-1185">Reference proteome</keyword>
<sequence>MNVLSWLQRRVLLLLLNGEKAFTSRAEVFDNATVMRSHHSDDKQKDTGDPKRRGEVDIHWNWMHSELVGERYQQLNPSSTRHYTFASSSFSWPGSRPLKEATAQRPHQFLVHCYPILE</sequence>